<dbReference type="PANTHER" id="PTHR30385">
    <property type="entry name" value="SIGMA FACTOR F FLAGELLAR"/>
    <property type="match status" value="1"/>
</dbReference>
<dbReference type="NCBIfam" id="NF005413">
    <property type="entry name" value="PRK06986.1"/>
    <property type="match status" value="1"/>
</dbReference>
<evidence type="ECO:0000256" key="3">
    <source>
        <dbReference type="ARBA" id="ARBA00023125"/>
    </source>
</evidence>
<dbReference type="CDD" id="cd06171">
    <property type="entry name" value="Sigma70_r4"/>
    <property type="match status" value="1"/>
</dbReference>
<dbReference type="NCBIfam" id="TIGR02937">
    <property type="entry name" value="sigma70-ECF"/>
    <property type="match status" value="1"/>
</dbReference>
<evidence type="ECO:0000256" key="1">
    <source>
        <dbReference type="ARBA" id="ARBA00023015"/>
    </source>
</evidence>
<keyword evidence="1" id="KW-0805">Transcription regulation</keyword>
<dbReference type="Pfam" id="PF04542">
    <property type="entry name" value="Sigma70_r2"/>
    <property type="match status" value="1"/>
</dbReference>
<keyword evidence="4" id="KW-0804">Transcription</keyword>
<dbReference type="Pfam" id="PF04545">
    <property type="entry name" value="Sigma70_r4"/>
    <property type="match status" value="1"/>
</dbReference>
<dbReference type="InterPro" id="IPR012845">
    <property type="entry name" value="RNA_pol_sigma_FliA_WhiG"/>
</dbReference>
<comment type="caution">
    <text evidence="7">The sequence shown here is derived from an EMBL/GenBank/DDBJ whole genome shotgun (WGS) entry which is preliminary data.</text>
</comment>
<evidence type="ECO:0000313" key="7">
    <source>
        <dbReference type="EMBL" id="MEX8192250.1"/>
    </source>
</evidence>
<dbReference type="InterPro" id="IPR013325">
    <property type="entry name" value="RNA_pol_sigma_r2"/>
</dbReference>
<evidence type="ECO:0000256" key="4">
    <source>
        <dbReference type="ARBA" id="ARBA00023163"/>
    </source>
</evidence>
<dbReference type="InterPro" id="IPR007627">
    <property type="entry name" value="RNA_pol_sigma70_r2"/>
</dbReference>
<keyword evidence="3" id="KW-0238">DNA-binding</keyword>
<dbReference type="PRINTS" id="PR00046">
    <property type="entry name" value="SIGMA70FCT"/>
</dbReference>
<keyword evidence="8" id="KW-1185">Reference proteome</keyword>
<evidence type="ECO:0000259" key="5">
    <source>
        <dbReference type="Pfam" id="PF04542"/>
    </source>
</evidence>
<dbReference type="EMBL" id="JBFYGN010000004">
    <property type="protein sequence ID" value="MEX8192250.1"/>
    <property type="molecule type" value="Genomic_DNA"/>
</dbReference>
<dbReference type="NCBIfam" id="TIGR02479">
    <property type="entry name" value="FliA_WhiG"/>
    <property type="match status" value="1"/>
</dbReference>
<dbReference type="InterPro" id="IPR000943">
    <property type="entry name" value="RNA_pol_sigma70"/>
</dbReference>
<dbReference type="PANTHER" id="PTHR30385:SF7">
    <property type="entry name" value="RNA POLYMERASE SIGMA FACTOR FLIA"/>
    <property type="match status" value="1"/>
</dbReference>
<sequence>MLQPDTHAYAAAALLPAAAWAPDGLGYGQAAVSPQQEQEVLTAYLPMVKRVVRQLASQADEVMDQSDMTQIGLLGLLEALRRYGAVDEAFAGYARQRVRGAILDELRRQDWRPRTVRQNAHKARDAVRALRRQLGAEPTPAQIQQALGMDDEAYLAYEQAESAEAMASLDEMLGQGLDVPCSAADPQHAVLQRHLLEQVLAQLHEREQRVIQLYYEFDLNLKEIAAVLELSEARVCQINKEALRKMRAVLVEA</sequence>
<dbReference type="Gene3D" id="1.10.1740.10">
    <property type="match status" value="1"/>
</dbReference>
<protein>
    <submittedName>
        <fullName evidence="7">FliA/WhiG family RNA polymerase sigma factor</fullName>
    </submittedName>
</protein>
<feature type="domain" description="RNA polymerase sigma-70 region 4" evidence="6">
    <location>
        <begin position="199"/>
        <end position="248"/>
    </location>
</feature>
<proteinExistence type="predicted"/>
<evidence type="ECO:0000259" key="6">
    <source>
        <dbReference type="Pfam" id="PF04545"/>
    </source>
</evidence>
<dbReference type="Proteomes" id="UP001561046">
    <property type="component" value="Unassembled WGS sequence"/>
</dbReference>
<keyword evidence="2" id="KW-0731">Sigma factor</keyword>
<dbReference type="SUPFAM" id="SSF88946">
    <property type="entry name" value="Sigma2 domain of RNA polymerase sigma factors"/>
    <property type="match status" value="1"/>
</dbReference>
<reference evidence="7 8" key="1">
    <citation type="journal article" date="2013" name="Int. J. Syst. Evol. Microbiol.">
        <title>Comamonas guangdongensis sp. nov., isolated from subterranean forest sediment, and emended description of the genus Comamonas.</title>
        <authorList>
            <person name="Zhang J."/>
            <person name="Wang Y."/>
            <person name="Zhou S."/>
            <person name="Wu C."/>
            <person name="He J."/>
            <person name="Li F."/>
        </authorList>
    </citation>
    <scope>NUCLEOTIDE SEQUENCE [LARGE SCALE GENOMIC DNA]</scope>
    <source>
        <strain evidence="7 8">CCTCC AB2011133</strain>
    </source>
</reference>
<dbReference type="InterPro" id="IPR007630">
    <property type="entry name" value="RNA_pol_sigma70_r4"/>
</dbReference>
<accession>A0ABV3ZS11</accession>
<dbReference type="Gene3D" id="1.20.140.160">
    <property type="match status" value="1"/>
</dbReference>
<organism evidence="7 8">
    <name type="scientific">Comamonas guangdongensis</name>
    <dbReference type="NCBI Taxonomy" id="510515"/>
    <lineage>
        <taxon>Bacteria</taxon>
        <taxon>Pseudomonadati</taxon>
        <taxon>Pseudomonadota</taxon>
        <taxon>Betaproteobacteria</taxon>
        <taxon>Burkholderiales</taxon>
        <taxon>Comamonadaceae</taxon>
        <taxon>Comamonas</taxon>
    </lineage>
</organism>
<dbReference type="InterPro" id="IPR014284">
    <property type="entry name" value="RNA_pol_sigma-70_dom"/>
</dbReference>
<dbReference type="InterPro" id="IPR013324">
    <property type="entry name" value="RNA_pol_sigma_r3/r4-like"/>
</dbReference>
<dbReference type="SUPFAM" id="SSF88659">
    <property type="entry name" value="Sigma3 and sigma4 domains of RNA polymerase sigma factors"/>
    <property type="match status" value="2"/>
</dbReference>
<feature type="domain" description="RNA polymerase sigma-70 region 2" evidence="5">
    <location>
        <begin position="42"/>
        <end position="112"/>
    </location>
</feature>
<name>A0ABV3ZS11_9BURK</name>
<dbReference type="RefSeq" id="WP_369337460.1">
    <property type="nucleotide sequence ID" value="NZ_JBFYGN010000004.1"/>
</dbReference>
<evidence type="ECO:0000313" key="8">
    <source>
        <dbReference type="Proteomes" id="UP001561046"/>
    </source>
</evidence>
<evidence type="ECO:0000256" key="2">
    <source>
        <dbReference type="ARBA" id="ARBA00023082"/>
    </source>
</evidence>
<gene>
    <name evidence="7" type="ORF">AB6724_05290</name>
</gene>